<dbReference type="InterPro" id="IPR016621">
    <property type="entry name" value="UCP014543"/>
</dbReference>
<dbReference type="PATRIC" id="fig|476272.21.peg.3526"/>
<dbReference type="Proteomes" id="UP000003100">
    <property type="component" value="Unassembled WGS sequence"/>
</dbReference>
<evidence type="ECO:0000313" key="1">
    <source>
        <dbReference type="EMBL" id="EEG50535.1"/>
    </source>
</evidence>
<organism evidence="1 2">
    <name type="scientific">Blautia hydrogenotrophica (strain DSM 10507 / JCM 14656 / S5a33)</name>
    <name type="common">Ruminococcus hydrogenotrophicus</name>
    <dbReference type="NCBI Taxonomy" id="476272"/>
    <lineage>
        <taxon>Bacteria</taxon>
        <taxon>Bacillati</taxon>
        <taxon>Bacillota</taxon>
        <taxon>Clostridia</taxon>
        <taxon>Lachnospirales</taxon>
        <taxon>Lachnospiraceae</taxon>
        <taxon>Blautia</taxon>
    </lineage>
</organism>
<reference evidence="1 2" key="2">
    <citation type="submission" date="2009-02" db="EMBL/GenBank/DDBJ databases">
        <title>Draft genome sequence of Blautia hydrogenotrophica DSM 10507 (Ruminococcus hydrogenotrophicus DSM 10507).</title>
        <authorList>
            <person name="Sudarsanam P."/>
            <person name="Ley R."/>
            <person name="Guruge J."/>
            <person name="Turnbaugh P.J."/>
            <person name="Mahowald M."/>
            <person name="Liep D."/>
            <person name="Gordon J."/>
        </authorList>
    </citation>
    <scope>NUCLEOTIDE SEQUENCE [LARGE SCALE GENOMIC DNA]</scope>
    <source>
        <strain evidence="2">DSM 10507 / JCM 14656 / S5a33</strain>
    </source>
</reference>
<gene>
    <name evidence="1" type="ORF">RUMHYD_00521</name>
</gene>
<accession>C0CI57</accession>
<dbReference type="GeneID" id="86821766"/>
<sequence length="142" mass="16084">MGRNRETVLYYTPESTKKTAKLKAVLIQMGVRIKNIGACQVGERVGYLAGMDGYEKNEIGEALPLISQEVLVMKDFSSRRMDELFLRIRKAGIPKIDLKAVITATNAGWTFYQLYEEILAEHRQMENQNAPFHGDNDNSLSD</sequence>
<protein>
    <recommendedName>
        <fullName evidence="3">DUF3783 domain-containing protein</fullName>
    </recommendedName>
</protein>
<reference evidence="1 2" key="1">
    <citation type="submission" date="2009-01" db="EMBL/GenBank/DDBJ databases">
        <authorList>
            <person name="Fulton L."/>
            <person name="Clifton S."/>
            <person name="Fulton B."/>
            <person name="Xu J."/>
            <person name="Minx P."/>
            <person name="Pepin K.H."/>
            <person name="Johnson M."/>
            <person name="Bhonagiri V."/>
            <person name="Nash W.E."/>
            <person name="Mardis E.R."/>
            <person name="Wilson R.K."/>
        </authorList>
    </citation>
    <scope>NUCLEOTIDE SEQUENCE [LARGE SCALE GENOMIC DNA]</scope>
    <source>
        <strain evidence="2">DSM 10507 / JCM 14656 / S5a33</strain>
    </source>
</reference>
<dbReference type="Pfam" id="PF12646">
    <property type="entry name" value="DUF3783"/>
    <property type="match status" value="1"/>
</dbReference>
<dbReference type="EMBL" id="ACBZ01000018">
    <property type="protein sequence ID" value="EEG50535.1"/>
    <property type="molecule type" value="Genomic_DNA"/>
</dbReference>
<evidence type="ECO:0000313" key="2">
    <source>
        <dbReference type="Proteomes" id="UP000003100"/>
    </source>
</evidence>
<dbReference type="AlphaFoldDB" id="C0CI57"/>
<keyword evidence="2" id="KW-1185">Reference proteome</keyword>
<dbReference type="eggNOG" id="ENOG5033FK0">
    <property type="taxonomic scope" value="Bacteria"/>
</dbReference>
<comment type="caution">
    <text evidence="1">The sequence shown here is derived from an EMBL/GenBank/DDBJ whole genome shotgun (WGS) entry which is preliminary data.</text>
</comment>
<evidence type="ECO:0008006" key="3">
    <source>
        <dbReference type="Google" id="ProtNLM"/>
    </source>
</evidence>
<proteinExistence type="predicted"/>
<name>C0CI57_BLAHS</name>
<dbReference type="HOGENOM" id="CLU_135494_0_0_9"/>
<dbReference type="RefSeq" id="WP_005945790.1">
    <property type="nucleotide sequence ID" value="NZ_CP136423.1"/>
</dbReference>